<dbReference type="InterPro" id="IPR012338">
    <property type="entry name" value="Beta-lactam/transpept-like"/>
</dbReference>
<dbReference type="InterPro" id="IPR050491">
    <property type="entry name" value="AmpC-like"/>
</dbReference>
<dbReference type="STRING" id="1423959.SAMN05444407_11342"/>
<accession>A0A1M7HZ99</accession>
<evidence type="ECO:0000313" key="3">
    <source>
        <dbReference type="Proteomes" id="UP000184069"/>
    </source>
</evidence>
<dbReference type="InterPro" id="IPR001466">
    <property type="entry name" value="Beta-lactam-related"/>
</dbReference>
<proteinExistence type="predicted"/>
<evidence type="ECO:0000259" key="1">
    <source>
        <dbReference type="Pfam" id="PF00144"/>
    </source>
</evidence>
<organism evidence="2 3">
    <name type="scientific">Chryseobacterium contaminans</name>
    <dbReference type="NCBI Taxonomy" id="1423959"/>
    <lineage>
        <taxon>Bacteria</taxon>
        <taxon>Pseudomonadati</taxon>
        <taxon>Bacteroidota</taxon>
        <taxon>Flavobacteriia</taxon>
        <taxon>Flavobacteriales</taxon>
        <taxon>Weeksellaceae</taxon>
        <taxon>Chryseobacterium group</taxon>
        <taxon>Chryseobacterium</taxon>
    </lineage>
</organism>
<name>A0A1M7HZ99_9FLAO</name>
<dbReference type="Proteomes" id="UP000184069">
    <property type="component" value="Unassembled WGS sequence"/>
</dbReference>
<dbReference type="RefSeq" id="WP_083188751.1">
    <property type="nucleotide sequence ID" value="NZ_FRBM01000013.1"/>
</dbReference>
<dbReference type="PANTHER" id="PTHR46825">
    <property type="entry name" value="D-ALANYL-D-ALANINE-CARBOXYPEPTIDASE/ENDOPEPTIDASE AMPH"/>
    <property type="match status" value="1"/>
</dbReference>
<reference evidence="2 3" key="1">
    <citation type="submission" date="2016-11" db="EMBL/GenBank/DDBJ databases">
        <authorList>
            <person name="Jaros S."/>
            <person name="Januszkiewicz K."/>
            <person name="Wedrychowicz H."/>
        </authorList>
    </citation>
    <scope>NUCLEOTIDE SEQUENCE [LARGE SCALE GENOMIC DNA]</scope>
    <source>
        <strain evidence="2 3">DSM 27621</strain>
    </source>
</reference>
<evidence type="ECO:0000313" key="2">
    <source>
        <dbReference type="EMBL" id="SHM33719.1"/>
    </source>
</evidence>
<dbReference type="Pfam" id="PF00144">
    <property type="entry name" value="Beta-lactamase"/>
    <property type="match status" value="1"/>
</dbReference>
<dbReference type="PANTHER" id="PTHR46825:SF9">
    <property type="entry name" value="BETA-LACTAMASE-RELATED DOMAIN-CONTAINING PROTEIN"/>
    <property type="match status" value="1"/>
</dbReference>
<feature type="domain" description="Beta-lactamase-related" evidence="1">
    <location>
        <begin position="56"/>
        <end position="374"/>
    </location>
</feature>
<dbReference type="EMBL" id="FRBM01000013">
    <property type="protein sequence ID" value="SHM33719.1"/>
    <property type="molecule type" value="Genomic_DNA"/>
</dbReference>
<dbReference type="OrthoDB" id="9793489at2"/>
<gene>
    <name evidence="2" type="ORF">SAMN05444407_11342</name>
</gene>
<protein>
    <submittedName>
        <fullName evidence="2">CubicO group peptidase, beta-lactamase class C family</fullName>
    </submittedName>
</protein>
<dbReference type="Gene3D" id="3.40.710.10">
    <property type="entry name" value="DD-peptidase/beta-lactamase superfamily"/>
    <property type="match status" value="1"/>
</dbReference>
<dbReference type="AlphaFoldDB" id="A0A1M7HZ99"/>
<dbReference type="SUPFAM" id="SSF56601">
    <property type="entry name" value="beta-lactamase/transpeptidase-like"/>
    <property type="match status" value="1"/>
</dbReference>
<sequence length="385" mass="43621">MKTKIIPRTIFFSSSRALKFLFLFFFSTGFCLGQSRDELLKTKLDSAFSNIFNANGPGGSILIQQGSKTLYENSFGLADLKTKEKFTTKTVSNLGSISKTFVSYGILILQKINKLSVNDNLLKFFPDFKVKKIANAVKLHHLLTHTSGLPDLRHVEKDSIYYLTAKDEENFSPLKQTDSLEFEPGSKFNYSNPAYNGLALVIEKASYMKWQHFIAENIFKPSGMNNSIITDGNFPDKNVAHGYILRDKVYQEYDYGEYPTFAAAGNGGVWSSVEDLKKYISAIQECKFTSCTIIKESETVYNPINWSSEKPADHTGTWFVHNGFYSGIKTEEHVKVIEHAGDQGGFKSHLLMIPDKNISIIWLTNNNQFITGHIRRILLQLKYID</sequence>